<dbReference type="EMBL" id="JBFDAA010000019">
    <property type="protein sequence ID" value="KAL1115689.1"/>
    <property type="molecule type" value="Genomic_DNA"/>
</dbReference>
<proteinExistence type="predicted"/>
<protein>
    <submittedName>
        <fullName evidence="2">Uncharacterized protein</fullName>
    </submittedName>
</protein>
<dbReference type="AlphaFoldDB" id="A0ABD0XWP0"/>
<feature type="compositionally biased region" description="Basic residues" evidence="1">
    <location>
        <begin position="206"/>
        <end position="221"/>
    </location>
</feature>
<evidence type="ECO:0000313" key="2">
    <source>
        <dbReference type="EMBL" id="KAL1115689.1"/>
    </source>
</evidence>
<keyword evidence="3" id="KW-1185">Reference proteome</keyword>
<comment type="caution">
    <text evidence="2">The sequence shown here is derived from an EMBL/GenBank/DDBJ whole genome shotgun (WGS) entry which is preliminary data.</text>
</comment>
<evidence type="ECO:0000313" key="3">
    <source>
        <dbReference type="Proteomes" id="UP001558652"/>
    </source>
</evidence>
<dbReference type="Proteomes" id="UP001558652">
    <property type="component" value="Unassembled WGS sequence"/>
</dbReference>
<sequence>MTVTLKCDPNVEGGKSTKRVEVIEECNCMSCSVPHTSSEHWYHGHHHQHHQSSGSADAELIKLQAKTNFTSFPTDHEENKRGISHEKTCFGAWTPSSVLYCGYPQALKLVLRGQGAGDDRNRLEILLKVLGGSDDDLTNVDQEALNHILKVITASDHRSTIDHNALDEDDVSQMDGWKKKENLKMDLVKLKEYLATVDHHGDTNQNRHHSRHHIHGPHHSKVLISDDFPNPTLEMEPHHLKPAVGGSEIVYHAESESRGHK</sequence>
<accession>A0ABD0XWP0</accession>
<gene>
    <name evidence="2" type="ORF">AAG570_005979</name>
</gene>
<evidence type="ECO:0000256" key="1">
    <source>
        <dbReference type="SAM" id="MobiDB-lite"/>
    </source>
</evidence>
<name>A0ABD0XWP0_9HEMI</name>
<feature type="region of interest" description="Disordered" evidence="1">
    <location>
        <begin position="201"/>
        <end position="223"/>
    </location>
</feature>
<organism evidence="2 3">
    <name type="scientific">Ranatra chinensis</name>
    <dbReference type="NCBI Taxonomy" id="642074"/>
    <lineage>
        <taxon>Eukaryota</taxon>
        <taxon>Metazoa</taxon>
        <taxon>Ecdysozoa</taxon>
        <taxon>Arthropoda</taxon>
        <taxon>Hexapoda</taxon>
        <taxon>Insecta</taxon>
        <taxon>Pterygota</taxon>
        <taxon>Neoptera</taxon>
        <taxon>Paraneoptera</taxon>
        <taxon>Hemiptera</taxon>
        <taxon>Heteroptera</taxon>
        <taxon>Panheteroptera</taxon>
        <taxon>Nepomorpha</taxon>
        <taxon>Nepidae</taxon>
        <taxon>Ranatrinae</taxon>
        <taxon>Ranatra</taxon>
    </lineage>
</organism>
<reference evidence="2 3" key="1">
    <citation type="submission" date="2024-07" db="EMBL/GenBank/DDBJ databases">
        <title>Chromosome-level genome assembly of the water stick insect Ranatra chinensis (Heteroptera: Nepidae).</title>
        <authorList>
            <person name="Liu X."/>
        </authorList>
    </citation>
    <scope>NUCLEOTIDE SEQUENCE [LARGE SCALE GENOMIC DNA]</scope>
    <source>
        <strain evidence="2">Cailab_2021Rc</strain>
        <tissue evidence="2">Muscle</tissue>
    </source>
</reference>